<dbReference type="InterPro" id="IPR017850">
    <property type="entry name" value="Alkaline_phosphatase_core_sf"/>
</dbReference>
<dbReference type="AlphaFoldDB" id="A0A1M7UXW4"/>
<sequence>MERLKAWLRGTSIAFVPQLKKPLATTLIAAAAAAFAASPAKADKPAPVQASCHFQSAGNKIKRVVFLTFDNVHLRRDNPNVPSDLEQMPNLLNFLQENGTVSGNHFTPLISHTAQDIVSVLTGLYGDRFGWTVANSYGFFHADGSVGFQTSFLYWTGLSADGLPQMINEKGKTAPAPWVPFTRAGCDVGGFSTANIEFESIPADVNTVFGATSPEGIEANTAATKAQAIADFEGIAIHCAQNSPLCAGSAHAKPDLLPDEPGGYNGFNALYGNKYVAPAIVGGPVVMDMDGKPITDSSTPPNPGFPGFDPTASQSLGYVASMLEAGVPVVYFYISDVHDNQLGKSFSTESTFGPGEAGYVAQVKTYDAAFGKFFARLKADGITKENTLFVVTADENDHFVGSAPSPANCDGIHVPCTYSHVGEIDTSIDRLLLTQRGNKTLFSVHSDDAPTVYIAGNPGPTDTVTRTMEHDVDALTVLNPITNTNDKLSELLADRAEMKLLHMVPNAADRVPTFTIFANDNYFISATSATSAAHGKDCTQPPACTSEETGFAWNHGDFQKDITQTWFGLAGPGVAKQGRFDGVFSDHTDLRPTVMALLGLKDSYVHDGRVLVENLEAHALPDSLRDSSFAYTALAQSYKEINATKGPLGVKSLVAANHAITGDDATYGKFLTKIGSITDERNALAGQMIELLDGAAFKNQPIRFDGTTLELIIKAQLLNAKVQNLAGN</sequence>
<dbReference type="SUPFAM" id="SSF53649">
    <property type="entry name" value="Alkaline phosphatase-like"/>
    <property type="match status" value="1"/>
</dbReference>
<evidence type="ECO:0000256" key="1">
    <source>
        <dbReference type="SAM" id="SignalP"/>
    </source>
</evidence>
<keyword evidence="1" id="KW-0732">Signal</keyword>
<gene>
    <name evidence="2" type="ORF">SAMN05444170_7349</name>
</gene>
<organism evidence="2 3">
    <name type="scientific">Bradyrhizobium erythrophlei</name>
    <dbReference type="NCBI Taxonomy" id="1437360"/>
    <lineage>
        <taxon>Bacteria</taxon>
        <taxon>Pseudomonadati</taxon>
        <taxon>Pseudomonadota</taxon>
        <taxon>Alphaproteobacteria</taxon>
        <taxon>Hyphomicrobiales</taxon>
        <taxon>Nitrobacteraceae</taxon>
        <taxon>Bradyrhizobium</taxon>
    </lineage>
</organism>
<evidence type="ECO:0008006" key="4">
    <source>
        <dbReference type="Google" id="ProtNLM"/>
    </source>
</evidence>
<name>A0A1M7UXW4_9BRAD</name>
<accession>A0A1M7UXW4</accession>
<dbReference type="EMBL" id="LT670849">
    <property type="protein sequence ID" value="SHN87770.1"/>
    <property type="molecule type" value="Genomic_DNA"/>
</dbReference>
<keyword evidence="3" id="KW-1185">Reference proteome</keyword>
<dbReference type="RefSeq" id="WP_156898887.1">
    <property type="nucleotide sequence ID" value="NZ_LT670849.1"/>
</dbReference>
<protein>
    <recommendedName>
        <fullName evidence="4">Type I phosphodiesterase / nucleotide pyrophosphatase</fullName>
    </recommendedName>
</protein>
<evidence type="ECO:0000313" key="2">
    <source>
        <dbReference type="EMBL" id="SHN87770.1"/>
    </source>
</evidence>
<dbReference type="Gene3D" id="3.40.720.10">
    <property type="entry name" value="Alkaline Phosphatase, subunit A"/>
    <property type="match status" value="1"/>
</dbReference>
<feature type="signal peptide" evidence="1">
    <location>
        <begin position="1"/>
        <end position="36"/>
    </location>
</feature>
<reference evidence="3" key="1">
    <citation type="submission" date="2016-11" db="EMBL/GenBank/DDBJ databases">
        <authorList>
            <person name="Varghese N."/>
            <person name="Submissions S."/>
        </authorList>
    </citation>
    <scope>NUCLEOTIDE SEQUENCE [LARGE SCALE GENOMIC DNA]</scope>
    <source>
        <strain evidence="3">GAS401</strain>
    </source>
</reference>
<dbReference type="OrthoDB" id="8170501at2"/>
<feature type="chain" id="PRO_5012839453" description="Type I phosphodiesterase / nucleotide pyrophosphatase" evidence="1">
    <location>
        <begin position="37"/>
        <end position="728"/>
    </location>
</feature>
<evidence type="ECO:0000313" key="3">
    <source>
        <dbReference type="Proteomes" id="UP000184096"/>
    </source>
</evidence>
<dbReference type="Proteomes" id="UP000184096">
    <property type="component" value="Chromosome I"/>
</dbReference>
<proteinExistence type="predicted"/>